<organism evidence="1 2">
    <name type="scientific">Bradyrhizobium ontarionense</name>
    <dbReference type="NCBI Taxonomy" id="2898149"/>
    <lineage>
        <taxon>Bacteria</taxon>
        <taxon>Pseudomonadati</taxon>
        <taxon>Pseudomonadota</taxon>
        <taxon>Alphaproteobacteria</taxon>
        <taxon>Hyphomicrobiales</taxon>
        <taxon>Nitrobacteraceae</taxon>
        <taxon>Bradyrhizobium</taxon>
    </lineage>
</organism>
<evidence type="ECO:0000313" key="1">
    <source>
        <dbReference type="EMBL" id="UFZ08079.1"/>
    </source>
</evidence>
<keyword evidence="2" id="KW-1185">Reference proteome</keyword>
<dbReference type="Proteomes" id="UP001431010">
    <property type="component" value="Chromosome"/>
</dbReference>
<gene>
    <name evidence="1" type="ORF">LQG66_18085</name>
</gene>
<proteinExistence type="predicted"/>
<sequence>MVQRGFSANATVQVFLNGEGFYIPRPQLGSIEEARSLQVLDFVSQAIVMATSKDALPKTNSVSPVAVR</sequence>
<reference evidence="1" key="1">
    <citation type="journal article" date="2024" name="Antonie Van Leeuwenhoek">
        <title>Bradyrhizobium ontarionense sp. nov., a novel bacterial symbiont isolated from Aeschynomene indica (Indian jointvetch), harbours photosynthesis, nitrogen fixation and nitrous oxide (N2O) reductase genes.</title>
        <authorList>
            <person name="Bromfield E.S.P."/>
            <person name="Cloutier S."/>
        </authorList>
    </citation>
    <scope>NUCLEOTIDE SEQUENCE</scope>
    <source>
        <strain evidence="1">A19</strain>
    </source>
</reference>
<evidence type="ECO:0000313" key="2">
    <source>
        <dbReference type="Proteomes" id="UP001431010"/>
    </source>
</evidence>
<dbReference type="RefSeq" id="WP_231327528.1">
    <property type="nucleotide sequence ID" value="NZ_CP088156.1"/>
</dbReference>
<dbReference type="EMBL" id="CP088156">
    <property type="protein sequence ID" value="UFZ08079.1"/>
    <property type="molecule type" value="Genomic_DNA"/>
</dbReference>
<name>A0ABY3RL12_9BRAD</name>
<accession>A0ABY3RL12</accession>
<protein>
    <submittedName>
        <fullName evidence="1">Uncharacterized protein</fullName>
    </submittedName>
</protein>